<dbReference type="InterPro" id="IPR011989">
    <property type="entry name" value="ARM-like"/>
</dbReference>
<dbReference type="InterPro" id="IPR042201">
    <property type="entry name" value="FH2_Formin_sf"/>
</dbReference>
<feature type="domain" description="DAD" evidence="5">
    <location>
        <begin position="1105"/>
        <end position="1133"/>
    </location>
</feature>
<dbReference type="InterPro" id="IPR044933">
    <property type="entry name" value="DIA_GBD_sf"/>
</dbReference>
<dbReference type="PROSITE" id="PS51444">
    <property type="entry name" value="FH2"/>
    <property type="match status" value="1"/>
</dbReference>
<dbReference type="SMART" id="SM01139">
    <property type="entry name" value="Drf_FH3"/>
    <property type="match status" value="1"/>
</dbReference>
<dbReference type="GO" id="GO:0030041">
    <property type="term" value="P:actin filament polymerization"/>
    <property type="evidence" value="ECO:0007669"/>
    <property type="project" value="TreeGrafter"/>
</dbReference>
<feature type="region of interest" description="Disordered" evidence="4">
    <location>
        <begin position="1"/>
        <end position="47"/>
    </location>
</feature>
<dbReference type="FunFam" id="1.20.58.630:FF:000001">
    <property type="entry name" value="Diaphanous related formin 1"/>
    <property type="match status" value="1"/>
</dbReference>
<evidence type="ECO:0000259" key="5">
    <source>
        <dbReference type="PROSITE" id="PS51231"/>
    </source>
</evidence>
<protein>
    <submittedName>
        <fullName evidence="8">Diaphanous related formin 1</fullName>
    </submittedName>
</protein>
<dbReference type="Pfam" id="PF02181">
    <property type="entry name" value="FH2"/>
    <property type="match status" value="1"/>
</dbReference>
<dbReference type="Gene3D" id="1.20.58.2220">
    <property type="entry name" value="Formin, FH2 domain"/>
    <property type="match status" value="1"/>
</dbReference>
<feature type="compositionally biased region" description="Basic and acidic residues" evidence="4">
    <location>
        <begin position="737"/>
        <end position="751"/>
    </location>
</feature>
<dbReference type="GO" id="GO:0005884">
    <property type="term" value="C:actin filament"/>
    <property type="evidence" value="ECO:0007669"/>
    <property type="project" value="TreeGrafter"/>
</dbReference>
<feature type="compositionally biased region" description="Pro residues" evidence="4">
    <location>
        <begin position="582"/>
        <end position="662"/>
    </location>
</feature>
<evidence type="ECO:0000256" key="4">
    <source>
        <dbReference type="SAM" id="MobiDB-lite"/>
    </source>
</evidence>
<feature type="domain" description="FH2" evidence="7">
    <location>
        <begin position="681"/>
        <end position="1083"/>
    </location>
</feature>
<dbReference type="Gene3D" id="1.10.20.40">
    <property type="entry name" value="Formin, diaphanous GTPase-binding domain"/>
    <property type="match status" value="1"/>
</dbReference>
<dbReference type="AlphaFoldDB" id="A0A3B4UJC8"/>
<organism evidence="8 9">
    <name type="scientific">Seriola dumerili</name>
    <name type="common">Greater amberjack</name>
    <name type="synonym">Caranx dumerili</name>
    <dbReference type="NCBI Taxonomy" id="41447"/>
    <lineage>
        <taxon>Eukaryota</taxon>
        <taxon>Metazoa</taxon>
        <taxon>Chordata</taxon>
        <taxon>Craniata</taxon>
        <taxon>Vertebrata</taxon>
        <taxon>Euteleostomi</taxon>
        <taxon>Actinopterygii</taxon>
        <taxon>Neopterygii</taxon>
        <taxon>Teleostei</taxon>
        <taxon>Neoteleostei</taxon>
        <taxon>Acanthomorphata</taxon>
        <taxon>Carangaria</taxon>
        <taxon>Carangiformes</taxon>
        <taxon>Carangidae</taxon>
        <taxon>Seriola</taxon>
    </lineage>
</organism>
<feature type="region of interest" description="Disordered" evidence="4">
    <location>
        <begin position="543"/>
        <end position="683"/>
    </location>
</feature>
<comment type="similarity">
    <text evidence="1">Belongs to the formin homology family. Diaphanous subfamily.</text>
</comment>
<feature type="region of interest" description="Disordered" evidence="4">
    <location>
        <begin position="1121"/>
        <end position="1140"/>
    </location>
</feature>
<dbReference type="GO" id="GO:0003779">
    <property type="term" value="F:actin binding"/>
    <property type="evidence" value="ECO:0007669"/>
    <property type="project" value="InterPro"/>
</dbReference>
<keyword evidence="9" id="KW-1185">Reference proteome</keyword>
<dbReference type="SUPFAM" id="SSF101447">
    <property type="entry name" value="Formin homology 2 domain (FH2 domain)"/>
    <property type="match status" value="1"/>
</dbReference>
<dbReference type="Ensembl" id="ENSSDUT00000019024.1">
    <property type="protein sequence ID" value="ENSSDUP00000018689.1"/>
    <property type="gene ID" value="ENSSDUG00000013578.1"/>
</dbReference>
<dbReference type="InterPro" id="IPR010473">
    <property type="entry name" value="GTPase-bd"/>
</dbReference>
<dbReference type="FunFam" id="1.10.238.150:FF:000002">
    <property type="entry name" value="protein diaphanous homolog 2 isoform X2"/>
    <property type="match status" value="1"/>
</dbReference>
<dbReference type="Gene3D" id="1.20.58.630">
    <property type="match status" value="1"/>
</dbReference>
<dbReference type="PANTHER" id="PTHR45691">
    <property type="entry name" value="PROTEIN DIAPHANOUS"/>
    <property type="match status" value="1"/>
</dbReference>
<feature type="compositionally biased region" description="Pro residues" evidence="4">
    <location>
        <begin position="544"/>
        <end position="575"/>
    </location>
</feature>
<dbReference type="Gene3D" id="1.25.10.10">
    <property type="entry name" value="Leucine-rich Repeat Variant"/>
    <property type="match status" value="1"/>
</dbReference>
<feature type="region of interest" description="Disordered" evidence="4">
    <location>
        <begin position="733"/>
        <end position="756"/>
    </location>
</feature>
<dbReference type="InterPro" id="IPR016024">
    <property type="entry name" value="ARM-type_fold"/>
</dbReference>
<dbReference type="SMART" id="SM01140">
    <property type="entry name" value="Drf_GBD"/>
    <property type="match status" value="1"/>
</dbReference>
<feature type="compositionally biased region" description="Basic and acidic residues" evidence="4">
    <location>
        <begin position="492"/>
        <end position="509"/>
    </location>
</feature>
<evidence type="ECO:0000259" key="6">
    <source>
        <dbReference type="PROSITE" id="PS51232"/>
    </source>
</evidence>
<evidence type="ECO:0000313" key="9">
    <source>
        <dbReference type="Proteomes" id="UP000261420"/>
    </source>
</evidence>
<dbReference type="Gene3D" id="1.20.1170.10">
    <property type="match status" value="1"/>
</dbReference>
<dbReference type="SMART" id="SM00498">
    <property type="entry name" value="FH2"/>
    <property type="match status" value="1"/>
</dbReference>
<dbReference type="PROSITE" id="PS51231">
    <property type="entry name" value="DAD"/>
    <property type="match status" value="1"/>
</dbReference>
<dbReference type="GeneTree" id="ENSGT00940000159910"/>
<feature type="coiled-coil region" evidence="3">
    <location>
        <begin position="1053"/>
        <end position="1101"/>
    </location>
</feature>
<reference evidence="8" key="1">
    <citation type="submission" date="2025-08" db="UniProtKB">
        <authorList>
            <consortium name="Ensembl"/>
        </authorList>
    </citation>
    <scope>IDENTIFICATION</scope>
</reference>
<feature type="domain" description="GBD/FH3" evidence="6">
    <location>
        <begin position="57"/>
        <end position="424"/>
    </location>
</feature>
<proteinExistence type="inferred from homology"/>
<keyword evidence="2 3" id="KW-0175">Coiled coil</keyword>
<dbReference type="Pfam" id="PF06371">
    <property type="entry name" value="Drf_GBD"/>
    <property type="match status" value="1"/>
</dbReference>
<reference evidence="8" key="2">
    <citation type="submission" date="2025-09" db="UniProtKB">
        <authorList>
            <consortium name="Ensembl"/>
        </authorList>
    </citation>
    <scope>IDENTIFICATION</scope>
</reference>
<dbReference type="PANTHER" id="PTHR45691:SF4">
    <property type="entry name" value="PROTEIN DIAPHANOUS HOMOLOG 1"/>
    <property type="match status" value="1"/>
</dbReference>
<accession>A0A3B4UJC8</accession>
<dbReference type="InterPro" id="IPR010472">
    <property type="entry name" value="FH3_dom"/>
</dbReference>
<dbReference type="InterPro" id="IPR015425">
    <property type="entry name" value="FH2_Formin"/>
</dbReference>
<evidence type="ECO:0000259" key="7">
    <source>
        <dbReference type="PROSITE" id="PS51444"/>
    </source>
</evidence>
<sequence>MSQKSEKGPSQFPRSQGYLERFTSMRMKKDKEKPGHMPGQRHSSAASYELNPQSAMLHDHSDEYVLELFEQMLVDMNLNEEKQQPLRAKDIMIKREMVSQYLHTSKAGQNQKESSKSALVYIQELKSDSRDTQLLGCLESLRVSLNNNPVSWVQNFGDEGLALLLNLLRKLQDEKDEMIGVKCQHEIIRCLKAFMNNKYGLKSMLESDEGIPLLVRAINPAVPHMMVDAVKLLSAISILQHSENLHERVLEAITEEAERRDIERFQPLLAGMNNHNIALKGGCMQLINALISQGEELDFRIHIRSELLRLGLRDLLTVRTIENEELRVQLNVFDEQAEDDSEDLKARLDDIRIEMEYPSTGKNVPLEVFEILVNTVKDSKAESHFLSLMQHLLLIRSDYYARPQYYKLIDECIAQIVLHRNGADPDFKCRNLSLNIEGLIDNMVDQTKVETSEAKATELGKKLDTELTARHELQVELKKLEGDYEQKLRDLSQEKEQLASSKQEREKENQGLQQQLSSLNQQIEKLSKDLEEAKTKVVTVTVPVPTPGLPPPPPAPPLPGQNVGVPPPPPPPPLPGYAAIPFPQPPPPPPLPGQACIPPPPPPPPLPGMPGPPPPPPLPGMPGPPPPPPLPGMGPPPPPPPPGLPGIPPPPPGPGMPPPPPFGMGGWGAPAPPPLPYGLKPKKDYKPEVQLKRANWSKIGPEDLSENSFWTKAKEEQFENNELFAKLTLTFSSQTKSESKKEQDGGDDKKQPQKKKVKELKILDSKASQNLSIFLGSFRLPYEEIKNAILEVNEKILTESMAQNLVKQLPAPEQLSVLGEMKDEYDDLAESEQFGVVMSSVKRLMPRLQAILFKLQFEEQLNNIKPDVVSVTAACEELRQSQTFSKLLQIILLVGNYMNSGSRNGKAFGFSLSYLCKLRDTKSADLKQTLLHFLADVCQEQYPEIMSFPDELIHVEKASRVSAETIQKNLELMGRQIKNLEKDLETFPPPQNDKDLFAEKILHSFVISAHEQYEKLDLMHKNMEKQYTDLGDCFVFDPKKMSVEEFFGDLNTFKNMFQQAVKENQKRKEAEEKIKRAKLAREKAEKEKEEKLKRNQLLDINAEDDETGIMDGLLEALQSGAAFRRKRGPRPAGTHTQAGL</sequence>
<evidence type="ECO:0000256" key="2">
    <source>
        <dbReference type="ARBA" id="ARBA00023054"/>
    </source>
</evidence>
<dbReference type="SUPFAM" id="SSF48371">
    <property type="entry name" value="ARM repeat"/>
    <property type="match status" value="1"/>
</dbReference>
<dbReference type="Gene3D" id="6.10.30.30">
    <property type="match status" value="1"/>
</dbReference>
<feature type="region of interest" description="Disordered" evidence="4">
    <location>
        <begin position="492"/>
        <end position="515"/>
    </location>
</feature>
<evidence type="ECO:0000313" key="8">
    <source>
        <dbReference type="Ensembl" id="ENSSDUP00000018689.1"/>
    </source>
</evidence>
<name>A0A3B4UJC8_SERDU</name>
<dbReference type="Gene3D" id="1.10.238.150">
    <property type="entry name" value="Formin, FH3 diaphanous domain"/>
    <property type="match status" value="1"/>
</dbReference>
<evidence type="ECO:0000256" key="1">
    <source>
        <dbReference type="ARBA" id="ARBA00008214"/>
    </source>
</evidence>
<dbReference type="PROSITE" id="PS51232">
    <property type="entry name" value="GBD_FH3"/>
    <property type="match status" value="1"/>
</dbReference>
<dbReference type="InterPro" id="IPR014768">
    <property type="entry name" value="GBD/FH3_dom"/>
</dbReference>
<evidence type="ECO:0000256" key="3">
    <source>
        <dbReference type="SAM" id="Coils"/>
    </source>
</evidence>
<dbReference type="GO" id="GO:0031267">
    <property type="term" value="F:small GTPase binding"/>
    <property type="evidence" value="ECO:0007669"/>
    <property type="project" value="InterPro"/>
</dbReference>
<dbReference type="InterPro" id="IPR014767">
    <property type="entry name" value="DAD_dom"/>
</dbReference>
<dbReference type="InterPro" id="IPR051412">
    <property type="entry name" value="Formin_Homology_Diaphanous_sf"/>
</dbReference>
<dbReference type="Pfam" id="PF06367">
    <property type="entry name" value="Drf_FH3"/>
    <property type="match status" value="1"/>
</dbReference>
<dbReference type="Proteomes" id="UP000261420">
    <property type="component" value="Unplaced"/>
</dbReference>